<dbReference type="SUPFAM" id="SSF52200">
    <property type="entry name" value="Toll/Interleukin receptor TIR domain"/>
    <property type="match status" value="1"/>
</dbReference>
<dbReference type="GO" id="GO:0007165">
    <property type="term" value="P:signal transduction"/>
    <property type="evidence" value="ECO:0007669"/>
    <property type="project" value="InterPro"/>
</dbReference>
<evidence type="ECO:0000313" key="3">
    <source>
        <dbReference type="EMBL" id="MBB5803012.1"/>
    </source>
</evidence>
<comment type="caution">
    <text evidence="3">The sequence shown here is derived from an EMBL/GenBank/DDBJ whole genome shotgun (WGS) entry which is preliminary data.</text>
</comment>
<dbReference type="Proteomes" id="UP000552097">
    <property type="component" value="Unassembled WGS sequence"/>
</dbReference>
<evidence type="ECO:0008006" key="5">
    <source>
        <dbReference type="Google" id="ProtNLM"/>
    </source>
</evidence>
<keyword evidence="4" id="KW-1185">Reference proteome</keyword>
<dbReference type="InterPro" id="IPR000157">
    <property type="entry name" value="TIR_dom"/>
</dbReference>
<dbReference type="InterPro" id="IPR000719">
    <property type="entry name" value="Prot_kinase_dom"/>
</dbReference>
<dbReference type="SUPFAM" id="SSF50998">
    <property type="entry name" value="Quinoprotein alcohol dehydrogenase-like"/>
    <property type="match status" value="1"/>
</dbReference>
<dbReference type="EMBL" id="JACHMO010000001">
    <property type="protein sequence ID" value="MBB5803012.1"/>
    <property type="molecule type" value="Genomic_DNA"/>
</dbReference>
<proteinExistence type="predicted"/>
<feature type="domain" description="TIR" evidence="2">
    <location>
        <begin position="1"/>
        <end position="120"/>
    </location>
</feature>
<dbReference type="PROSITE" id="PS50011">
    <property type="entry name" value="PROTEIN_KINASE_DOM"/>
    <property type="match status" value="1"/>
</dbReference>
<name>A0A7W9HIL5_9PSEU</name>
<evidence type="ECO:0000313" key="4">
    <source>
        <dbReference type="Proteomes" id="UP000552097"/>
    </source>
</evidence>
<dbReference type="InterPro" id="IPR011009">
    <property type="entry name" value="Kinase-like_dom_sf"/>
</dbReference>
<dbReference type="Pfam" id="PF13676">
    <property type="entry name" value="TIR_2"/>
    <property type="match status" value="1"/>
</dbReference>
<dbReference type="AlphaFoldDB" id="A0A7W9HIL5"/>
<dbReference type="GO" id="GO:0004672">
    <property type="term" value="F:protein kinase activity"/>
    <property type="evidence" value="ECO:0007669"/>
    <property type="project" value="InterPro"/>
</dbReference>
<evidence type="ECO:0000259" key="2">
    <source>
        <dbReference type="PROSITE" id="PS50104"/>
    </source>
</evidence>
<dbReference type="InterPro" id="IPR035897">
    <property type="entry name" value="Toll_tir_struct_dom_sf"/>
</dbReference>
<dbReference type="SUPFAM" id="SSF56112">
    <property type="entry name" value="Protein kinase-like (PK-like)"/>
    <property type="match status" value="1"/>
</dbReference>
<dbReference type="PROSITE" id="PS50104">
    <property type="entry name" value="TIR"/>
    <property type="match status" value="1"/>
</dbReference>
<dbReference type="Gene3D" id="1.10.510.10">
    <property type="entry name" value="Transferase(Phosphotransferase) domain 1"/>
    <property type="match status" value="1"/>
</dbReference>
<dbReference type="InterPro" id="IPR011047">
    <property type="entry name" value="Quinoprotein_ADH-like_sf"/>
</dbReference>
<reference evidence="3 4" key="1">
    <citation type="submission" date="2020-08" db="EMBL/GenBank/DDBJ databases">
        <title>Sequencing the genomes of 1000 actinobacteria strains.</title>
        <authorList>
            <person name="Klenk H.-P."/>
        </authorList>
    </citation>
    <scope>NUCLEOTIDE SEQUENCE [LARGE SCALE GENOMIC DNA]</scope>
    <source>
        <strain evidence="3 4">DSM 45486</strain>
    </source>
</reference>
<sequence>MAPFVELLKREGLKVWFYDQDMHGGPALKKQIADAIKRSKHTIACLTDSYVTRPWTKFELALSTHRDPAGDTASTILVRFKPMTGPVPEDVQHLTVSDLTDQRNYDRTYERITKLIKRPVVVDQAHLEELCQVPFQSAEPHVTLYRIRRANEALSTFLYRREIGELPPDATLNLIIGQLIVSGKLPREIMAALAIMQSLGNIVVSDRIDDSPITSASLVTPLAAWRELSAWTFPEFKAPDVLADVCELLPLTAAGRRIPDTDYVITGDAVSRNSHGPLHPGHDTVRDRPVSINLVGVAADHDDAFFAEVARFTRLSDANIVSPTDAGTVVVDGERRCLFLVLPVVDGGSAQAITEHHGTLPPRAAYELCLGIARALCGFHAAEPPIAHGDLRPANVIVGTFGTVRVLCIGSEADVAEGRLDSFLFASPQQRVGAPLTPTSDVAALRLVLHYLLTGEYLAEDGPPLGPGVDPGGVLDKLAECATAARACAILEAARTRLPAAPNLASVYRDYMRKKGIAAQTRPPVEPGVVLVGSYPVDARRAWPLGEGLVLVWESGTDTLAILDDIDVVWRDTGAIAVRRVDIGRGRIAVGGWDGAVRYFADGALVASGKLDGAVGDLRLIGDDVVAGSWKHSLWRFSHDGTRDELLDVEAGVHRIAVANHGERFAVADLAGGLSIYAGRRRVSHMPGIAMAADVAYAGSRLVVLTDDALISMGVDGAIGLPERKPGGVRLRPGASAGDCTLVVASGPPRSVEVWRVDEADRQLRIATFPPGTDVLATVGDCHLVSTPDDGYAYWRQGTERLHWPDAVSGALSADGSWVAVCRPGKVELYQDVG</sequence>
<feature type="domain" description="Protein kinase" evidence="1">
    <location>
        <begin position="264"/>
        <end position="538"/>
    </location>
</feature>
<dbReference type="Gene3D" id="3.40.50.10140">
    <property type="entry name" value="Toll/interleukin-1 receptor homology (TIR) domain"/>
    <property type="match status" value="1"/>
</dbReference>
<accession>A0A7W9HIL5</accession>
<evidence type="ECO:0000259" key="1">
    <source>
        <dbReference type="PROSITE" id="PS50011"/>
    </source>
</evidence>
<protein>
    <recommendedName>
        <fullName evidence="5">TIR domain-containing protein</fullName>
    </recommendedName>
</protein>
<organism evidence="3 4">
    <name type="scientific">Saccharothrix ecbatanensis</name>
    <dbReference type="NCBI Taxonomy" id="1105145"/>
    <lineage>
        <taxon>Bacteria</taxon>
        <taxon>Bacillati</taxon>
        <taxon>Actinomycetota</taxon>
        <taxon>Actinomycetes</taxon>
        <taxon>Pseudonocardiales</taxon>
        <taxon>Pseudonocardiaceae</taxon>
        <taxon>Saccharothrix</taxon>
    </lineage>
</organism>
<dbReference type="GO" id="GO:0005524">
    <property type="term" value="F:ATP binding"/>
    <property type="evidence" value="ECO:0007669"/>
    <property type="project" value="InterPro"/>
</dbReference>
<gene>
    <name evidence="3" type="ORF">F4560_002780</name>
</gene>